<proteinExistence type="predicted"/>
<dbReference type="RefSeq" id="WP_094410329.1">
    <property type="nucleotide sequence ID" value="NZ_BMJZ01000003.1"/>
</dbReference>
<comment type="caution">
    <text evidence="2">The sequence shown here is derived from an EMBL/GenBank/DDBJ whole genome shotgun (WGS) entry which is preliminary data.</text>
</comment>
<reference evidence="2 3" key="1">
    <citation type="submission" date="2017-07" db="EMBL/GenBank/DDBJ databases">
        <title>Elstera cyanobacteriorum sp. nov., a novel bacterium isolated from cyanobacterial aggregates in a eutrophic lake.</title>
        <authorList>
            <person name="Cai H."/>
        </authorList>
    </citation>
    <scope>NUCLEOTIDE SEQUENCE [LARGE SCALE GENOMIC DNA]</scope>
    <source>
        <strain evidence="2 3">TH019</strain>
    </source>
</reference>
<evidence type="ECO:0008006" key="4">
    <source>
        <dbReference type="Google" id="ProtNLM"/>
    </source>
</evidence>
<feature type="transmembrane region" description="Helical" evidence="1">
    <location>
        <begin position="39"/>
        <end position="62"/>
    </location>
</feature>
<evidence type="ECO:0000313" key="2">
    <source>
        <dbReference type="EMBL" id="OYQ16692.1"/>
    </source>
</evidence>
<dbReference type="OrthoDB" id="9795736at2"/>
<name>A0A255XII1_9PROT</name>
<dbReference type="InterPro" id="IPR010406">
    <property type="entry name" value="DUF1003"/>
</dbReference>
<keyword evidence="1" id="KW-0812">Transmembrane</keyword>
<organism evidence="2 3">
    <name type="scientific">Elstera cyanobacteriorum</name>
    <dbReference type="NCBI Taxonomy" id="2022747"/>
    <lineage>
        <taxon>Bacteria</taxon>
        <taxon>Pseudomonadati</taxon>
        <taxon>Pseudomonadota</taxon>
        <taxon>Alphaproteobacteria</taxon>
        <taxon>Rhodospirillales</taxon>
        <taxon>Rhodospirillaceae</taxon>
        <taxon>Elstera</taxon>
    </lineage>
</organism>
<dbReference type="PANTHER" id="PTHR41386">
    <property type="entry name" value="INTEGRAL MEMBRANE PROTEIN-RELATED"/>
    <property type="match status" value="1"/>
</dbReference>
<dbReference type="PANTHER" id="PTHR41386:SF1">
    <property type="entry name" value="MEMBRANE PROTEIN"/>
    <property type="match status" value="1"/>
</dbReference>
<keyword evidence="3" id="KW-1185">Reference proteome</keyword>
<dbReference type="Proteomes" id="UP000216361">
    <property type="component" value="Unassembled WGS sequence"/>
</dbReference>
<gene>
    <name evidence="2" type="ORF">CHR90_17020</name>
</gene>
<dbReference type="EMBL" id="NOXS01000035">
    <property type="protein sequence ID" value="OYQ16692.1"/>
    <property type="molecule type" value="Genomic_DNA"/>
</dbReference>
<sequence length="159" mass="18047">MNLPFSDADHRRLAELRRRRPAAEDQAKAPRLGDRIADAVALTVGSWRFIIIQSALLCAWILLNVTGVIDWDPYPFILLNLMLSFQAAYTAPIIMMSQNRQAEIDRREAEHDYAVNVKAELEIELLHAKIDALREQEIARLTAIIEKLSDQLAAERQGS</sequence>
<feature type="transmembrane region" description="Helical" evidence="1">
    <location>
        <begin position="74"/>
        <end position="97"/>
    </location>
</feature>
<evidence type="ECO:0000313" key="3">
    <source>
        <dbReference type="Proteomes" id="UP000216361"/>
    </source>
</evidence>
<protein>
    <recommendedName>
        <fullName evidence="4">DUF1003 domain-containing protein</fullName>
    </recommendedName>
</protein>
<dbReference type="Pfam" id="PF06210">
    <property type="entry name" value="DUF1003"/>
    <property type="match status" value="1"/>
</dbReference>
<dbReference type="AlphaFoldDB" id="A0A255XII1"/>
<keyword evidence="1" id="KW-1133">Transmembrane helix</keyword>
<evidence type="ECO:0000256" key="1">
    <source>
        <dbReference type="SAM" id="Phobius"/>
    </source>
</evidence>
<accession>A0A255XII1</accession>
<keyword evidence="1" id="KW-0472">Membrane</keyword>